<evidence type="ECO:0000313" key="5">
    <source>
        <dbReference type="Proteomes" id="UP000237846"/>
    </source>
</evidence>
<feature type="chain" id="PRO_5015498926" description="Neocarzinostatin family protein" evidence="3">
    <location>
        <begin position="37"/>
        <end position="430"/>
    </location>
</feature>
<dbReference type="RefSeq" id="WP_106241598.1">
    <property type="nucleotide sequence ID" value="NZ_PVZC01000002.1"/>
</dbReference>
<dbReference type="SUPFAM" id="SSF49319">
    <property type="entry name" value="Actinoxanthin-like"/>
    <property type="match status" value="2"/>
</dbReference>
<reference evidence="4 5" key="1">
    <citation type="submission" date="2018-03" db="EMBL/GenBank/DDBJ databases">
        <title>Genomic Encyclopedia of Archaeal and Bacterial Type Strains, Phase II (KMG-II): from individual species to whole genera.</title>
        <authorList>
            <person name="Goeker M."/>
        </authorList>
    </citation>
    <scope>NUCLEOTIDE SEQUENCE [LARGE SCALE GENOMIC DNA]</scope>
    <source>
        <strain evidence="4 5">DSM 45601</strain>
    </source>
</reference>
<evidence type="ECO:0000256" key="3">
    <source>
        <dbReference type="SAM" id="SignalP"/>
    </source>
</evidence>
<dbReference type="Gene3D" id="2.60.40.230">
    <property type="entry name" value="Neocarzinostatin-like"/>
    <property type="match status" value="2"/>
</dbReference>
<dbReference type="InterPro" id="IPR006311">
    <property type="entry name" value="TAT_signal"/>
</dbReference>
<organism evidence="4 5">
    <name type="scientific">Allonocardiopsis opalescens</name>
    <dbReference type="NCBI Taxonomy" id="1144618"/>
    <lineage>
        <taxon>Bacteria</taxon>
        <taxon>Bacillati</taxon>
        <taxon>Actinomycetota</taxon>
        <taxon>Actinomycetes</taxon>
        <taxon>Streptosporangiales</taxon>
        <taxon>Allonocardiopsis</taxon>
    </lineage>
</organism>
<name>A0A2T0Q9A6_9ACTN</name>
<evidence type="ECO:0008006" key="6">
    <source>
        <dbReference type="Google" id="ProtNLM"/>
    </source>
</evidence>
<dbReference type="PROSITE" id="PS51318">
    <property type="entry name" value="TAT"/>
    <property type="match status" value="1"/>
</dbReference>
<dbReference type="Proteomes" id="UP000237846">
    <property type="component" value="Unassembled WGS sequence"/>
</dbReference>
<feature type="compositionally biased region" description="Polar residues" evidence="1">
    <location>
        <begin position="220"/>
        <end position="237"/>
    </location>
</feature>
<keyword evidence="2" id="KW-1133">Transmembrane helix</keyword>
<dbReference type="OrthoDB" id="4175021at2"/>
<dbReference type="AlphaFoldDB" id="A0A2T0Q9A6"/>
<accession>A0A2T0Q9A6</accession>
<feature type="compositionally biased region" description="Gly residues" evidence="1">
    <location>
        <begin position="370"/>
        <end position="388"/>
    </location>
</feature>
<feature type="region of interest" description="Disordered" evidence="1">
    <location>
        <begin position="353"/>
        <end position="393"/>
    </location>
</feature>
<feature type="transmembrane region" description="Helical" evidence="2">
    <location>
        <begin position="395"/>
        <end position="417"/>
    </location>
</feature>
<evidence type="ECO:0000256" key="1">
    <source>
        <dbReference type="SAM" id="MobiDB-lite"/>
    </source>
</evidence>
<evidence type="ECO:0000256" key="2">
    <source>
        <dbReference type="SAM" id="Phobius"/>
    </source>
</evidence>
<keyword evidence="3" id="KW-0732">Signal</keyword>
<feature type="region of interest" description="Disordered" evidence="1">
    <location>
        <begin position="158"/>
        <end position="240"/>
    </location>
</feature>
<feature type="compositionally biased region" description="Low complexity" evidence="1">
    <location>
        <begin position="191"/>
        <end position="213"/>
    </location>
</feature>
<protein>
    <recommendedName>
        <fullName evidence="6">Neocarzinostatin family protein</fullName>
    </recommendedName>
</protein>
<comment type="caution">
    <text evidence="4">The sequence shown here is derived from an EMBL/GenBank/DDBJ whole genome shotgun (WGS) entry which is preliminary data.</text>
</comment>
<keyword evidence="2" id="KW-0472">Membrane</keyword>
<proteinExistence type="predicted"/>
<sequence>MTIRRRGPRSRGSLARGALALAGAAALACAPAAAAAAEPAPWITADRSSGLDPGGDVITVSGGGFAPGTALTLATWALVEDGTTGPADGGDGPDGAADLDTAVQVSADASGAFRAELAVNAGFAAALEPWLAGYELRASSGPGGRPPAAVPLAFALDDEADDPPEAGPDGGTGGTAPQTPPPASAQRTGTAPEAAPAAAEQRSAPRPQAAAERSAADPSLSVSQTTGLDPQGQTVTVEGSGFPVNRGVYVALCVDNGPGERPTPCVGGADMSGEGGHSAWISSNPLPYGEGLAIPYQGEGENGSFSVQIDVLAASGGTDCLAPGTSCVIAAFRDHLDIADRSLDVRVPVGFATAGGQGGGADQDDPAPSGTGGGTAGGSEGGTAGGGPLPRTGAALAPLAAAAGVLTLGGAAAMLAARRRGTGPDGSDPA</sequence>
<dbReference type="InterPro" id="IPR027273">
    <property type="entry name" value="Neocarzinostatin-like"/>
</dbReference>
<keyword evidence="2" id="KW-0812">Transmembrane</keyword>
<evidence type="ECO:0000313" key="4">
    <source>
        <dbReference type="EMBL" id="PRY00390.1"/>
    </source>
</evidence>
<dbReference type="EMBL" id="PVZC01000002">
    <property type="protein sequence ID" value="PRY00390.1"/>
    <property type="molecule type" value="Genomic_DNA"/>
</dbReference>
<dbReference type="PROSITE" id="PS51257">
    <property type="entry name" value="PROKAR_LIPOPROTEIN"/>
    <property type="match status" value="1"/>
</dbReference>
<gene>
    <name evidence="4" type="ORF">CLV72_10219</name>
</gene>
<keyword evidence="5" id="KW-1185">Reference proteome</keyword>
<feature type="signal peptide" evidence="3">
    <location>
        <begin position="1"/>
        <end position="36"/>
    </location>
</feature>